<sequence length="173" mass="19703">MPGQKDRLYVALYLRGASAPKMPGGEDIYHWALLSSEGVRYHAKQVSNAKTRRMEWQLEERSTTVLATNALLVRVMIGKVEKKSRLVDLIRGTPIRPNQTGWNCVEWVKEALARIQADGKAVGTGVLEWNTVRDGALMFCKRKKDQHRFDGKGKFDMERAATYDLIERKETVP</sequence>
<name>A0ABR1Z3L7_9PEZI</name>
<accession>A0ABR1Z3L7</accession>
<evidence type="ECO:0000313" key="1">
    <source>
        <dbReference type="EMBL" id="KAK8246989.1"/>
    </source>
</evidence>
<reference evidence="1 2" key="1">
    <citation type="submission" date="2024-04" db="EMBL/GenBank/DDBJ databases">
        <title>Phyllosticta paracitricarpa is synonymous to the EU quarantine fungus P. citricarpa based on phylogenomic analyses.</title>
        <authorList>
            <consortium name="Lawrence Berkeley National Laboratory"/>
            <person name="Van Ingen-Buijs V.A."/>
            <person name="Van Westerhoven A.C."/>
            <person name="Haridas S."/>
            <person name="Skiadas P."/>
            <person name="Martin F."/>
            <person name="Groenewald J.Z."/>
            <person name="Crous P.W."/>
            <person name="Seidl M.F."/>
        </authorList>
    </citation>
    <scope>NUCLEOTIDE SEQUENCE [LARGE SCALE GENOMIC DNA]</scope>
    <source>
        <strain evidence="1 2">CBS 123374</strain>
    </source>
</reference>
<dbReference type="Proteomes" id="UP001492380">
    <property type="component" value="Unassembled WGS sequence"/>
</dbReference>
<keyword evidence="2" id="KW-1185">Reference proteome</keyword>
<comment type="caution">
    <text evidence="1">The sequence shown here is derived from an EMBL/GenBank/DDBJ whole genome shotgun (WGS) entry which is preliminary data.</text>
</comment>
<dbReference type="Pfam" id="PF21858">
    <property type="entry name" value="DUF6914"/>
    <property type="match status" value="1"/>
</dbReference>
<organism evidence="1 2">
    <name type="scientific">Phyllosticta capitalensis</name>
    <dbReference type="NCBI Taxonomy" id="121624"/>
    <lineage>
        <taxon>Eukaryota</taxon>
        <taxon>Fungi</taxon>
        <taxon>Dikarya</taxon>
        <taxon>Ascomycota</taxon>
        <taxon>Pezizomycotina</taxon>
        <taxon>Dothideomycetes</taxon>
        <taxon>Dothideomycetes incertae sedis</taxon>
        <taxon>Botryosphaeriales</taxon>
        <taxon>Phyllostictaceae</taxon>
        <taxon>Phyllosticta</taxon>
    </lineage>
</organism>
<evidence type="ECO:0000313" key="2">
    <source>
        <dbReference type="Proteomes" id="UP001492380"/>
    </source>
</evidence>
<gene>
    <name evidence="1" type="ORF">HDK90DRAFT_500935</name>
</gene>
<dbReference type="InterPro" id="IPR054208">
    <property type="entry name" value="DUF6914"/>
</dbReference>
<dbReference type="EMBL" id="JBBWRZ010000001">
    <property type="protein sequence ID" value="KAK8246989.1"/>
    <property type="molecule type" value="Genomic_DNA"/>
</dbReference>
<protein>
    <submittedName>
        <fullName evidence="1">Uncharacterized protein</fullName>
    </submittedName>
</protein>
<proteinExistence type="predicted"/>